<keyword evidence="1" id="KW-0175">Coiled coil</keyword>
<gene>
    <name evidence="2" type="ORF">NR989_09095</name>
</gene>
<accession>A0ABY8CDF6</accession>
<evidence type="ECO:0000313" key="3">
    <source>
        <dbReference type="Proteomes" id="UP001222275"/>
    </source>
</evidence>
<dbReference type="RefSeq" id="WP_275594420.1">
    <property type="nucleotide sequence ID" value="NZ_CP102381.1"/>
</dbReference>
<dbReference type="EMBL" id="CP102381">
    <property type="protein sequence ID" value="WEJ62163.1"/>
    <property type="molecule type" value="Genomic_DNA"/>
</dbReference>
<sequence>MNTLKDLAEYLDMSDRNLRDVLKRLGLVGVDVGNPLEVDRVRVEYIKYLREMASGRGGEEQGRLAAARIRETELKGDKLELELAQTAETLVDAEEMSQFFSAMVLSTRSELMSLTAKIVDHMQAEHNIEVDKGFINGLIRGTLSNLERYGSEDNEQS</sequence>
<dbReference type="Proteomes" id="UP001222275">
    <property type="component" value="Chromosome"/>
</dbReference>
<evidence type="ECO:0000256" key="1">
    <source>
        <dbReference type="SAM" id="Coils"/>
    </source>
</evidence>
<evidence type="ECO:0000313" key="2">
    <source>
        <dbReference type="EMBL" id="WEJ62163.1"/>
    </source>
</evidence>
<protein>
    <submittedName>
        <fullName evidence="2">Uncharacterized protein</fullName>
    </submittedName>
</protein>
<name>A0ABY8CDF6_9GAMM</name>
<reference evidence="2 3" key="1">
    <citation type="submission" date="2022-06" db="EMBL/GenBank/DDBJ databases">
        <title>Thiomicrohabdus sp. nov, an obligately chemolithoautotrophic, sulfur-oxidizing bacterium isolated from beach of Guanyin Mountain. Amoy.</title>
        <authorList>
            <person name="Zhu H."/>
        </authorList>
    </citation>
    <scope>NUCLEOTIDE SEQUENCE [LARGE SCALE GENOMIC DNA]</scope>
    <source>
        <strain evidence="2 3">XGS-01</strain>
    </source>
</reference>
<organism evidence="2 3">
    <name type="scientific">Thiomicrorhabdus lithotrophica</name>
    <dbReference type="NCBI Taxonomy" id="2949997"/>
    <lineage>
        <taxon>Bacteria</taxon>
        <taxon>Pseudomonadati</taxon>
        <taxon>Pseudomonadota</taxon>
        <taxon>Gammaproteobacteria</taxon>
        <taxon>Thiotrichales</taxon>
        <taxon>Piscirickettsiaceae</taxon>
        <taxon>Thiomicrorhabdus</taxon>
    </lineage>
</organism>
<proteinExistence type="predicted"/>
<keyword evidence="3" id="KW-1185">Reference proteome</keyword>
<feature type="coiled-coil region" evidence="1">
    <location>
        <begin position="69"/>
        <end position="96"/>
    </location>
</feature>